<reference evidence="1" key="1">
    <citation type="submission" date="2020-02" db="EMBL/GenBank/DDBJ databases">
        <authorList>
            <person name="Meier V. D."/>
        </authorList>
    </citation>
    <scope>NUCLEOTIDE SEQUENCE</scope>
    <source>
        <strain evidence="1">AVDCRST_MAG96</strain>
    </source>
</reference>
<evidence type="ECO:0000313" key="1">
    <source>
        <dbReference type="EMBL" id="CAA9530859.1"/>
    </source>
</evidence>
<dbReference type="InterPro" id="IPR046038">
    <property type="entry name" value="DUF5996"/>
</dbReference>
<organism evidence="1">
    <name type="scientific">uncultured Segetibacter sp</name>
    <dbReference type="NCBI Taxonomy" id="481133"/>
    <lineage>
        <taxon>Bacteria</taxon>
        <taxon>Pseudomonadati</taxon>
        <taxon>Bacteroidota</taxon>
        <taxon>Chitinophagia</taxon>
        <taxon>Chitinophagales</taxon>
        <taxon>Chitinophagaceae</taxon>
        <taxon>Segetibacter</taxon>
        <taxon>environmental samples</taxon>
    </lineage>
</organism>
<dbReference type="EMBL" id="CADCVN010001386">
    <property type="protein sequence ID" value="CAA9530859.1"/>
    <property type="molecule type" value="Genomic_DNA"/>
</dbReference>
<gene>
    <name evidence="1" type="ORF">AVDCRST_MAG96-3547</name>
</gene>
<sequence>MKTIPPVKQKWPDIPFNDWKDTFYTVQLWLQIVGKIRLRKMPWTNHSWHVTLYLSSSGLTTGCMPYEDGVFQIDFDFINHQLLITTSEGRHSTIELYPRSVASFYNELFEKLKSLNVHAVIYAVPNEVEPAIPFKEDEIHKSYDKVRMNLFWQALVCSHNVFTEFRARFIGKNSPVHLFWGAFDLAATRFSGRKAPLHTGGAPNIPLKVMQESYSHEVSSCGFWAGGEQFPMPAFYSYCYPAPNAFGEQTVQPKEAFYSKEMGEFFLPYDAVRLSDNPEETLLQFMQSTYEAAANTGNWDRENLEFDFSEFEK</sequence>
<dbReference type="Pfam" id="PF19459">
    <property type="entry name" value="DUF5996"/>
    <property type="match status" value="1"/>
</dbReference>
<accession>A0A6J4TTS9</accession>
<name>A0A6J4TTS9_9BACT</name>
<protein>
    <submittedName>
        <fullName evidence="1">Ava_C0101 and related proteins</fullName>
    </submittedName>
</protein>
<dbReference type="AlphaFoldDB" id="A0A6J4TTS9"/>
<proteinExistence type="predicted"/>